<evidence type="ECO:0000256" key="1">
    <source>
        <dbReference type="ARBA" id="ARBA00006049"/>
    </source>
</evidence>
<dbReference type="Gene3D" id="1.10.238.10">
    <property type="entry name" value="EF-hand"/>
    <property type="match status" value="1"/>
</dbReference>
<gene>
    <name evidence="7" type="ORF">BpHYR1_024830</name>
</gene>
<evidence type="ECO:0000256" key="3">
    <source>
        <dbReference type="ARBA" id="ARBA00022737"/>
    </source>
</evidence>
<dbReference type="Pfam" id="PF13499">
    <property type="entry name" value="EF-hand_7"/>
    <property type="match status" value="1"/>
</dbReference>
<dbReference type="GO" id="GO:0005509">
    <property type="term" value="F:calcium ion binding"/>
    <property type="evidence" value="ECO:0007669"/>
    <property type="project" value="InterPro"/>
</dbReference>
<sequence>MGCFGSTQKLPKADLQFLIENTEFTKQQIEIWYSGFIVDCPSGELSKSKFIEVYQQLFPQGNAQKFCTHIFRTFDVDNSGKIDFKEFLMAINITAKGDPEKKLKWAFKMYDVDGNGEIDKNEMLQIIQSIYDLIGINSKQAESQNGSLINSVNGAEKKTPNGNGHKASNLKDLPAENPVVRTEQIFQKMDLDKNGVISEQEFINGCLQDKFLYQMLTADYSDSF</sequence>
<dbReference type="PROSITE" id="PS50222">
    <property type="entry name" value="EF_HAND_2"/>
    <property type="match status" value="3"/>
</dbReference>
<dbReference type="PANTHER" id="PTHR23055:SF69">
    <property type="entry name" value="NEURONAL CALCIUM SENSOR 2"/>
    <property type="match status" value="1"/>
</dbReference>
<feature type="domain" description="EF-hand" evidence="6">
    <location>
        <begin position="98"/>
        <end position="133"/>
    </location>
</feature>
<evidence type="ECO:0000256" key="4">
    <source>
        <dbReference type="ARBA" id="ARBA00022837"/>
    </source>
</evidence>
<keyword evidence="3" id="KW-0677">Repeat</keyword>
<evidence type="ECO:0000313" key="8">
    <source>
        <dbReference type="Proteomes" id="UP000276133"/>
    </source>
</evidence>
<name>A0A3M7PJR3_BRAPC</name>
<evidence type="ECO:0000259" key="6">
    <source>
        <dbReference type="PROSITE" id="PS50222"/>
    </source>
</evidence>
<organism evidence="7 8">
    <name type="scientific">Brachionus plicatilis</name>
    <name type="common">Marine rotifer</name>
    <name type="synonym">Brachionus muelleri</name>
    <dbReference type="NCBI Taxonomy" id="10195"/>
    <lineage>
        <taxon>Eukaryota</taxon>
        <taxon>Metazoa</taxon>
        <taxon>Spiralia</taxon>
        <taxon>Gnathifera</taxon>
        <taxon>Rotifera</taxon>
        <taxon>Eurotatoria</taxon>
        <taxon>Monogononta</taxon>
        <taxon>Pseudotrocha</taxon>
        <taxon>Ploima</taxon>
        <taxon>Brachionidae</taxon>
        <taxon>Brachionus</taxon>
    </lineage>
</organism>
<comment type="caution">
    <text evidence="7">The sequence shown here is derived from an EMBL/GenBank/DDBJ whole genome shotgun (WGS) entry which is preliminary data.</text>
</comment>
<dbReference type="PANTHER" id="PTHR23055">
    <property type="entry name" value="CALCIUM BINDING PROTEINS"/>
    <property type="match status" value="1"/>
</dbReference>
<feature type="domain" description="EF-hand" evidence="6">
    <location>
        <begin position="177"/>
        <end position="212"/>
    </location>
</feature>
<accession>A0A3M7PJR3</accession>
<dbReference type="AlphaFoldDB" id="A0A3M7PJR3"/>
<dbReference type="SUPFAM" id="SSF47473">
    <property type="entry name" value="EF-hand"/>
    <property type="match status" value="1"/>
</dbReference>
<evidence type="ECO:0000313" key="7">
    <source>
        <dbReference type="EMBL" id="RMZ99361.1"/>
    </source>
</evidence>
<evidence type="ECO:0000256" key="5">
    <source>
        <dbReference type="SAM" id="MobiDB-lite"/>
    </source>
</evidence>
<dbReference type="InterPro" id="IPR002048">
    <property type="entry name" value="EF_hand_dom"/>
</dbReference>
<dbReference type="PROSITE" id="PS00018">
    <property type="entry name" value="EF_HAND_1"/>
    <property type="match status" value="3"/>
</dbReference>
<dbReference type="InterPro" id="IPR018247">
    <property type="entry name" value="EF_Hand_1_Ca_BS"/>
</dbReference>
<protein>
    <submittedName>
        <fullName evidence="7">Neuronal calcium sensor 2</fullName>
    </submittedName>
</protein>
<feature type="region of interest" description="Disordered" evidence="5">
    <location>
        <begin position="152"/>
        <end position="171"/>
    </location>
</feature>
<dbReference type="InterPro" id="IPR011992">
    <property type="entry name" value="EF-hand-dom_pair"/>
</dbReference>
<proteinExistence type="inferred from homology"/>
<keyword evidence="4" id="KW-0106">Calcium</keyword>
<dbReference type="STRING" id="10195.A0A3M7PJR3"/>
<dbReference type="Proteomes" id="UP000276133">
    <property type="component" value="Unassembled WGS sequence"/>
</dbReference>
<feature type="domain" description="EF-hand" evidence="6">
    <location>
        <begin position="62"/>
        <end position="97"/>
    </location>
</feature>
<keyword evidence="2" id="KW-0479">Metal-binding</keyword>
<dbReference type="CDD" id="cd00051">
    <property type="entry name" value="EFh"/>
    <property type="match status" value="2"/>
</dbReference>
<dbReference type="FunFam" id="1.10.238.10:FF:000009">
    <property type="entry name" value="Visinin-like protein 1"/>
    <property type="match status" value="1"/>
</dbReference>
<dbReference type="SMART" id="SM00054">
    <property type="entry name" value="EFh"/>
    <property type="match status" value="3"/>
</dbReference>
<dbReference type="OrthoDB" id="191686at2759"/>
<dbReference type="Pfam" id="PF13833">
    <property type="entry name" value="EF-hand_8"/>
    <property type="match status" value="1"/>
</dbReference>
<reference evidence="7 8" key="1">
    <citation type="journal article" date="2018" name="Sci. Rep.">
        <title>Genomic signatures of local adaptation to the degree of environmental predictability in rotifers.</title>
        <authorList>
            <person name="Franch-Gras L."/>
            <person name="Hahn C."/>
            <person name="Garcia-Roger E.M."/>
            <person name="Carmona M.J."/>
            <person name="Serra M."/>
            <person name="Gomez A."/>
        </authorList>
    </citation>
    <scope>NUCLEOTIDE SEQUENCE [LARGE SCALE GENOMIC DNA]</scope>
    <source>
        <strain evidence="7">HYR1</strain>
    </source>
</reference>
<comment type="similarity">
    <text evidence="1">Belongs to the recoverin family.</text>
</comment>
<evidence type="ECO:0000256" key="2">
    <source>
        <dbReference type="ARBA" id="ARBA00022723"/>
    </source>
</evidence>
<keyword evidence="8" id="KW-1185">Reference proteome</keyword>
<dbReference type="PRINTS" id="PR00450">
    <property type="entry name" value="RECOVERIN"/>
</dbReference>
<dbReference type="InterPro" id="IPR028846">
    <property type="entry name" value="Recoverin"/>
</dbReference>
<dbReference type="EMBL" id="REGN01010255">
    <property type="protein sequence ID" value="RMZ99361.1"/>
    <property type="molecule type" value="Genomic_DNA"/>
</dbReference>